<dbReference type="Pfam" id="PF13489">
    <property type="entry name" value="Methyltransf_23"/>
    <property type="match status" value="1"/>
</dbReference>
<dbReference type="GO" id="GO:0009398">
    <property type="term" value="P:FMN biosynthetic process"/>
    <property type="evidence" value="ECO:0007669"/>
    <property type="project" value="UniProtKB-UniPathway"/>
</dbReference>
<dbReference type="UniPathway" id="UPA00276">
    <property type="reaction ID" value="UER00406"/>
</dbReference>
<dbReference type="Gene3D" id="3.40.50.150">
    <property type="entry name" value="Vaccinia Virus protein VP39"/>
    <property type="match status" value="1"/>
</dbReference>
<proteinExistence type="predicted"/>
<dbReference type="GO" id="GO:0009231">
    <property type="term" value="P:riboflavin biosynthetic process"/>
    <property type="evidence" value="ECO:0007669"/>
    <property type="project" value="InterPro"/>
</dbReference>
<comment type="pathway">
    <text evidence="1">Cofactor biosynthesis; FMN biosynthesis; FMN from riboflavin (ATP route): step 1/1.</text>
</comment>
<organism evidence="11">
    <name type="scientific">Chaetoceros debilis</name>
    <dbReference type="NCBI Taxonomy" id="122233"/>
    <lineage>
        <taxon>Eukaryota</taxon>
        <taxon>Sar</taxon>
        <taxon>Stramenopiles</taxon>
        <taxon>Ochrophyta</taxon>
        <taxon>Bacillariophyta</taxon>
        <taxon>Coscinodiscophyceae</taxon>
        <taxon>Chaetocerotophycidae</taxon>
        <taxon>Chaetocerotales</taxon>
        <taxon>Chaetocerotaceae</taxon>
        <taxon>Chaetoceros</taxon>
    </lineage>
</organism>
<keyword evidence="3" id="KW-0285">Flavoprotein</keyword>
<evidence type="ECO:0000256" key="6">
    <source>
        <dbReference type="ARBA" id="ARBA00022741"/>
    </source>
</evidence>
<keyword evidence="7" id="KW-0067">ATP-binding</keyword>
<dbReference type="SMART" id="SM00904">
    <property type="entry name" value="Flavokinase"/>
    <property type="match status" value="1"/>
</dbReference>
<evidence type="ECO:0000259" key="10">
    <source>
        <dbReference type="SMART" id="SM00904"/>
    </source>
</evidence>
<evidence type="ECO:0000256" key="4">
    <source>
        <dbReference type="ARBA" id="ARBA00022643"/>
    </source>
</evidence>
<dbReference type="InterPro" id="IPR023468">
    <property type="entry name" value="Riboflavin_kinase"/>
</dbReference>
<feature type="signal peptide" evidence="9">
    <location>
        <begin position="1"/>
        <end position="28"/>
    </location>
</feature>
<protein>
    <recommendedName>
        <fullName evidence="2">riboflavin kinase</fullName>
        <ecNumber evidence="2">2.7.1.26</ecNumber>
    </recommendedName>
</protein>
<keyword evidence="6" id="KW-0547">Nucleotide-binding</keyword>
<evidence type="ECO:0000256" key="3">
    <source>
        <dbReference type="ARBA" id="ARBA00022630"/>
    </source>
</evidence>
<dbReference type="SUPFAM" id="SSF82114">
    <property type="entry name" value="Riboflavin kinase-like"/>
    <property type="match status" value="1"/>
</dbReference>
<dbReference type="CDD" id="cd02440">
    <property type="entry name" value="AdoMet_MTases"/>
    <property type="match status" value="1"/>
</dbReference>
<dbReference type="PANTHER" id="PTHR22749:SF6">
    <property type="entry name" value="RIBOFLAVIN KINASE"/>
    <property type="match status" value="1"/>
</dbReference>
<sequence length="525" mass="58072">MKHLSAMFLSKLTVFTLFVVPYAPDVIAFTGLNRLPRRNFLQQSSSSSFDDEFVEMQKTVGEKSESENDIESESGEQNIKEHLEHQKEVFDEMSSFFNSEDATPEEVKPVLQYLAKQALYQMKGESERSSGSFDVLDVGCGTGALFPYYLEAADELEMKLNIVGLDLSQKMIDCANDNVKNLLSDDSKHSIRCEVGDYVSKIMGVNLCKETMSGFENGVINEDTETFRESFDGVVINACFGNFLDQDSVVTAAANSLKEDGCFIISHPLGAGFVEKLKSENPSTVPNLLPSQTEFDELLQFQPLRRENFMEEAQLSENAESATALYFASAKKIPHLLTREVLRLRGKVDTGFGRGGKKLGVPTANLPSSLFQNALENVPTGVYFGWALIKGDDQSSKGRDVIHKAVVNVGYSPTFDGEENKEKIVEAHLIVGDDDIEGDFYGETMKLGLCGFLRSERKFASFPDLIAAINRDVNNAKSSLDLAPYSTFCSDSFFQHSSEEMWVGSSGGDENASYEFEASAFLEDA</sequence>
<dbReference type="Gene3D" id="2.40.30.30">
    <property type="entry name" value="Riboflavin kinase-like"/>
    <property type="match status" value="1"/>
</dbReference>
<evidence type="ECO:0000256" key="9">
    <source>
        <dbReference type="SAM" id="SignalP"/>
    </source>
</evidence>
<dbReference type="InterPro" id="IPR023465">
    <property type="entry name" value="Riboflavin_kinase_dom_sf"/>
</dbReference>
<dbReference type="PANTHER" id="PTHR22749">
    <property type="entry name" value="RIBOFLAVIN KINASE/FMN ADENYLYLTRANSFERASE"/>
    <property type="match status" value="1"/>
</dbReference>
<evidence type="ECO:0000256" key="8">
    <source>
        <dbReference type="SAM" id="MobiDB-lite"/>
    </source>
</evidence>
<dbReference type="AlphaFoldDB" id="A0A7S3Q9G1"/>
<feature type="chain" id="PRO_5031325936" description="riboflavin kinase" evidence="9">
    <location>
        <begin position="29"/>
        <end position="525"/>
    </location>
</feature>
<feature type="domain" description="Riboflavin kinase" evidence="10">
    <location>
        <begin position="341"/>
        <end position="481"/>
    </location>
</feature>
<dbReference type="SUPFAM" id="SSF53335">
    <property type="entry name" value="S-adenosyl-L-methionine-dependent methyltransferases"/>
    <property type="match status" value="1"/>
</dbReference>
<reference evidence="11" key="1">
    <citation type="submission" date="2021-01" db="EMBL/GenBank/DDBJ databases">
        <authorList>
            <person name="Corre E."/>
            <person name="Pelletier E."/>
            <person name="Niang G."/>
            <person name="Scheremetjew M."/>
            <person name="Finn R."/>
            <person name="Kale V."/>
            <person name="Holt S."/>
            <person name="Cochrane G."/>
            <person name="Meng A."/>
            <person name="Brown T."/>
            <person name="Cohen L."/>
        </authorList>
    </citation>
    <scope>NUCLEOTIDE SEQUENCE</scope>
    <source>
        <strain evidence="11">MM31A-1</strain>
    </source>
</reference>
<dbReference type="InterPro" id="IPR015865">
    <property type="entry name" value="Riboflavin_kinase_bac/euk"/>
</dbReference>
<dbReference type="GO" id="GO:0005524">
    <property type="term" value="F:ATP binding"/>
    <property type="evidence" value="ECO:0007669"/>
    <property type="project" value="UniProtKB-KW"/>
</dbReference>
<dbReference type="Pfam" id="PF01687">
    <property type="entry name" value="Flavokinase"/>
    <property type="match status" value="1"/>
</dbReference>
<evidence type="ECO:0000256" key="5">
    <source>
        <dbReference type="ARBA" id="ARBA00022679"/>
    </source>
</evidence>
<dbReference type="EMBL" id="HBIO01019518">
    <property type="protein sequence ID" value="CAE0470185.1"/>
    <property type="molecule type" value="Transcribed_RNA"/>
</dbReference>
<evidence type="ECO:0000256" key="1">
    <source>
        <dbReference type="ARBA" id="ARBA00005201"/>
    </source>
</evidence>
<dbReference type="InterPro" id="IPR029063">
    <property type="entry name" value="SAM-dependent_MTases_sf"/>
</dbReference>
<accession>A0A7S3Q9G1</accession>
<gene>
    <name evidence="11" type="ORF">CDEB00056_LOCUS15038</name>
</gene>
<keyword evidence="9" id="KW-0732">Signal</keyword>
<name>A0A7S3Q9G1_9STRA</name>
<keyword evidence="4" id="KW-0288">FMN</keyword>
<keyword evidence="5" id="KW-0808">Transferase</keyword>
<evidence type="ECO:0000256" key="7">
    <source>
        <dbReference type="ARBA" id="ARBA00022840"/>
    </source>
</evidence>
<dbReference type="EC" id="2.7.1.26" evidence="2"/>
<evidence type="ECO:0000313" key="11">
    <source>
        <dbReference type="EMBL" id="CAE0470185.1"/>
    </source>
</evidence>
<feature type="region of interest" description="Disordered" evidence="8">
    <location>
        <begin position="56"/>
        <end position="75"/>
    </location>
</feature>
<evidence type="ECO:0000256" key="2">
    <source>
        <dbReference type="ARBA" id="ARBA00012105"/>
    </source>
</evidence>
<dbReference type="GO" id="GO:0008531">
    <property type="term" value="F:riboflavin kinase activity"/>
    <property type="evidence" value="ECO:0007669"/>
    <property type="project" value="UniProtKB-EC"/>
</dbReference>